<dbReference type="Proteomes" id="UP000094741">
    <property type="component" value="Unassembled WGS sequence"/>
</dbReference>
<reference evidence="2 3" key="1">
    <citation type="journal article" date="2012" name="Science">
        <title>Ecological populations of bacteria act as socially cohesive units of antibiotic production and resistance.</title>
        <authorList>
            <person name="Cordero O.X."/>
            <person name="Wildschutte H."/>
            <person name="Kirkup B."/>
            <person name="Proehl S."/>
            <person name="Ngo L."/>
            <person name="Hussain F."/>
            <person name="Le Roux F."/>
            <person name="Mincer T."/>
            <person name="Polz M.F."/>
        </authorList>
    </citation>
    <scope>NUCLEOTIDE SEQUENCE [LARGE SCALE GENOMIC DNA]</scope>
    <source>
        <strain evidence="2 3">ZF-129</strain>
    </source>
</reference>
<gene>
    <name evidence="2" type="ORF">A1QO_16995</name>
</gene>
<proteinExistence type="predicted"/>
<organism evidence="2 3">
    <name type="scientific">Vibrio genomosp. F10 str. ZF-129</name>
    <dbReference type="NCBI Taxonomy" id="1187848"/>
    <lineage>
        <taxon>Bacteria</taxon>
        <taxon>Pseudomonadati</taxon>
        <taxon>Pseudomonadota</taxon>
        <taxon>Gammaproteobacteria</taxon>
        <taxon>Vibrionales</taxon>
        <taxon>Vibrionaceae</taxon>
        <taxon>Vibrio</taxon>
    </lineage>
</organism>
<evidence type="ECO:0000313" key="3">
    <source>
        <dbReference type="Proteomes" id="UP000094741"/>
    </source>
</evidence>
<evidence type="ECO:0000313" key="2">
    <source>
        <dbReference type="EMBL" id="OEE37555.1"/>
    </source>
</evidence>
<sequence length="171" mass="19813">MDENQLNFMIALLSAISALLATLLMMFYRFLDQRRKLEVSPIYQAGLIQTANDVKFDQMYLSIRVLNVGSQHLYIHSPCIKIPRKIDEIDLHQIVTPDEKYPKRVESGEEYLKKTSLEQILSLLESKLRLNSNEKIRFQVTDSFGKIHKSKPIKLSTLRAEFTKIDANTLN</sequence>
<accession>A0A1E5BJA7</accession>
<comment type="caution">
    <text evidence="2">The sequence shown here is derived from an EMBL/GenBank/DDBJ whole genome shotgun (WGS) entry which is preliminary data.</text>
</comment>
<dbReference type="AlphaFoldDB" id="A0A1E5BJA7"/>
<dbReference type="EMBL" id="AJYQ02000017">
    <property type="protein sequence ID" value="OEE37555.1"/>
    <property type="molecule type" value="Genomic_DNA"/>
</dbReference>
<keyword evidence="1" id="KW-0812">Transmembrane</keyword>
<keyword evidence="1" id="KW-1133">Transmembrane helix</keyword>
<protein>
    <submittedName>
        <fullName evidence="2">Uncharacterized protein</fullName>
    </submittedName>
</protein>
<evidence type="ECO:0000256" key="1">
    <source>
        <dbReference type="SAM" id="Phobius"/>
    </source>
</evidence>
<name>A0A1E5BJA7_9VIBR</name>
<keyword evidence="1" id="KW-0472">Membrane</keyword>
<feature type="transmembrane region" description="Helical" evidence="1">
    <location>
        <begin position="6"/>
        <end position="28"/>
    </location>
</feature>